<dbReference type="eggNOG" id="COG3086">
    <property type="taxonomic scope" value="Bacteria"/>
</dbReference>
<dbReference type="Proteomes" id="UP000001520">
    <property type="component" value="Chromosome"/>
</dbReference>
<accession>D3P9M3</accession>
<keyword evidence="1" id="KW-0812">Transmembrane</keyword>
<feature type="transmembrane region" description="Helical" evidence="1">
    <location>
        <begin position="77"/>
        <end position="97"/>
    </location>
</feature>
<reference evidence="2 3" key="1">
    <citation type="journal article" date="2010" name="DNA Res.">
        <title>Bacterial lifestyle in a deep-sea hydrothermal vent chimney revealed by the genome sequence of the thermophilic bacterium Deferribacter desulfuricans SSM1.</title>
        <authorList>
            <person name="Takaki Y."/>
            <person name="Shimamura S."/>
            <person name="Nakagawa S."/>
            <person name="Fukuhara Y."/>
            <person name="Horikawa H."/>
            <person name="Ankai A."/>
            <person name="Harada T."/>
            <person name="Hosoyama A."/>
            <person name="Oguchi A."/>
            <person name="Fukui S."/>
            <person name="Fujita N."/>
            <person name="Takami H."/>
            <person name="Takai K."/>
        </authorList>
    </citation>
    <scope>NUCLEOTIDE SEQUENCE [LARGE SCALE GENOMIC DNA]</scope>
    <source>
        <strain evidence="3">DSM 14783 / JCM 11476 / NBRC 101012 / SSM1</strain>
    </source>
</reference>
<evidence type="ECO:0000313" key="3">
    <source>
        <dbReference type="Proteomes" id="UP000001520"/>
    </source>
</evidence>
<evidence type="ECO:0000256" key="1">
    <source>
        <dbReference type="SAM" id="Phobius"/>
    </source>
</evidence>
<keyword evidence="1" id="KW-1133">Transmembrane helix</keyword>
<dbReference type="InterPro" id="IPR007359">
    <property type="entry name" value="SigmaE_reg_RseC_MucC"/>
</dbReference>
<dbReference type="KEGG" id="ddf:DEFDS_1962"/>
<dbReference type="Pfam" id="PF04246">
    <property type="entry name" value="RseC_MucC"/>
    <property type="match status" value="1"/>
</dbReference>
<dbReference type="PIRSF" id="PIRSF004923">
    <property type="entry name" value="RseC"/>
    <property type="match status" value="1"/>
</dbReference>
<name>D3P9M3_DEFDS</name>
<evidence type="ECO:0000313" key="2">
    <source>
        <dbReference type="EMBL" id="BAI81413.1"/>
    </source>
</evidence>
<dbReference type="PANTHER" id="PTHR35867">
    <property type="entry name" value="PROTEIN RSEC"/>
    <property type="match status" value="1"/>
</dbReference>
<feature type="transmembrane region" description="Helical" evidence="1">
    <location>
        <begin position="103"/>
        <end position="125"/>
    </location>
</feature>
<keyword evidence="1" id="KW-0472">Membrane</keyword>
<dbReference type="EMBL" id="AP011529">
    <property type="protein sequence ID" value="BAI81413.1"/>
    <property type="molecule type" value="Genomic_DNA"/>
</dbReference>
<dbReference type="InterPro" id="IPR026268">
    <property type="entry name" value="RseC"/>
</dbReference>
<sequence>MMIMGIKKHIGTIVKIENNKMYIQFAKEAGCSSCEHKDSCGITEETNSFDFELQEGFNVGDNVIVSIEEKTLYKSALLIYIIPIILILFTAIVSNIISTKLNLGEILTPIATLLVTAIYFVLLRIKFRNKKIDMKVEKL</sequence>
<dbReference type="STRING" id="639282.DEFDS_1962"/>
<gene>
    <name evidence="2" type="ordered locus">DEFDS_1962</name>
</gene>
<dbReference type="PANTHER" id="PTHR35867:SF1">
    <property type="entry name" value="PROTEIN RSEC"/>
    <property type="match status" value="1"/>
</dbReference>
<proteinExistence type="predicted"/>
<protein>
    <submittedName>
        <fullName evidence="2">Sigma-E factor negative regulatory protein RseC</fullName>
    </submittedName>
</protein>
<dbReference type="HOGENOM" id="CLU_124911_2_1_0"/>
<keyword evidence="3" id="KW-1185">Reference proteome</keyword>
<dbReference type="AlphaFoldDB" id="D3P9M3"/>
<organism evidence="2 3">
    <name type="scientific">Deferribacter desulfuricans (strain DSM 14783 / JCM 11476 / NBRC 101012 / SSM1)</name>
    <dbReference type="NCBI Taxonomy" id="639282"/>
    <lineage>
        <taxon>Bacteria</taxon>
        <taxon>Pseudomonadati</taxon>
        <taxon>Deferribacterota</taxon>
        <taxon>Deferribacteres</taxon>
        <taxon>Deferribacterales</taxon>
        <taxon>Deferribacteraceae</taxon>
        <taxon>Deferribacter</taxon>
    </lineage>
</organism>